<proteinExistence type="predicted"/>
<dbReference type="AlphaFoldDB" id="A0A9D4ZXS8"/>
<comment type="caution">
    <text evidence="1">The sequence shown here is derived from an EMBL/GenBank/DDBJ whole genome shotgun (WGS) entry which is preliminary data.</text>
</comment>
<gene>
    <name evidence="1" type="ORF">KIW84_074263</name>
</gene>
<dbReference type="PANTHER" id="PTHR32108">
    <property type="entry name" value="DNA-DIRECTED RNA POLYMERASE SUBUNIT ALPHA"/>
    <property type="match status" value="1"/>
</dbReference>
<dbReference type="PANTHER" id="PTHR32108:SF9">
    <property type="entry name" value="REVERSE TRANSCRIPTASE RNASE H-LIKE DOMAIN-CONTAINING PROTEIN"/>
    <property type="match status" value="1"/>
</dbReference>
<accession>A0A9D4ZXS8</accession>
<dbReference type="EMBL" id="JAMSHJ010000007">
    <property type="protein sequence ID" value="KAI5388506.1"/>
    <property type="molecule type" value="Genomic_DNA"/>
</dbReference>
<dbReference type="Gramene" id="Psat07G0426300-T1">
    <property type="protein sequence ID" value="KAI5388506.1"/>
    <property type="gene ID" value="KIW84_074263"/>
</dbReference>
<evidence type="ECO:0000313" key="1">
    <source>
        <dbReference type="EMBL" id="KAI5388506.1"/>
    </source>
</evidence>
<sequence>MVSFEERAPNVKANPLPAHGNSFVNMVDGCPGEFKVFDVYFIRSSLVQMHKDVCLVSECEHDHDECAVCSVNPRGCEVVKKDIQRLMDEGMIQIVQSRHIHDDVNVILPVFKQHEKLVIQYDSSNSNSQRSVSPLDGQEVPLPTTSSVVSIADVTKVTCSGRVFGSVFPKNKEEAVVSKKVEVPVENPIGCSKDKSGESSILKPNDDDEVLRLIKRSEFNMVEQLLQTPSKISVLSLLMNSEAHREALQRVLDFCDEELPEEGRNHNLDLHTSMNCKEDALSNVLVDTGSSLNDGYW</sequence>
<protein>
    <submittedName>
        <fullName evidence="1">Uncharacterized protein</fullName>
    </submittedName>
</protein>
<dbReference type="Proteomes" id="UP001058974">
    <property type="component" value="Chromosome 7"/>
</dbReference>
<evidence type="ECO:0000313" key="2">
    <source>
        <dbReference type="Proteomes" id="UP001058974"/>
    </source>
</evidence>
<organism evidence="1 2">
    <name type="scientific">Pisum sativum</name>
    <name type="common">Garden pea</name>
    <name type="synonym">Lathyrus oleraceus</name>
    <dbReference type="NCBI Taxonomy" id="3888"/>
    <lineage>
        <taxon>Eukaryota</taxon>
        <taxon>Viridiplantae</taxon>
        <taxon>Streptophyta</taxon>
        <taxon>Embryophyta</taxon>
        <taxon>Tracheophyta</taxon>
        <taxon>Spermatophyta</taxon>
        <taxon>Magnoliopsida</taxon>
        <taxon>eudicotyledons</taxon>
        <taxon>Gunneridae</taxon>
        <taxon>Pentapetalae</taxon>
        <taxon>rosids</taxon>
        <taxon>fabids</taxon>
        <taxon>Fabales</taxon>
        <taxon>Fabaceae</taxon>
        <taxon>Papilionoideae</taxon>
        <taxon>50 kb inversion clade</taxon>
        <taxon>NPAAA clade</taxon>
        <taxon>Hologalegina</taxon>
        <taxon>IRL clade</taxon>
        <taxon>Fabeae</taxon>
        <taxon>Lathyrus</taxon>
    </lineage>
</organism>
<reference evidence="1 2" key="1">
    <citation type="journal article" date="2022" name="Nat. Genet.">
        <title>Improved pea reference genome and pan-genome highlight genomic features and evolutionary characteristics.</title>
        <authorList>
            <person name="Yang T."/>
            <person name="Liu R."/>
            <person name="Luo Y."/>
            <person name="Hu S."/>
            <person name="Wang D."/>
            <person name="Wang C."/>
            <person name="Pandey M.K."/>
            <person name="Ge S."/>
            <person name="Xu Q."/>
            <person name="Li N."/>
            <person name="Li G."/>
            <person name="Huang Y."/>
            <person name="Saxena R.K."/>
            <person name="Ji Y."/>
            <person name="Li M."/>
            <person name="Yan X."/>
            <person name="He Y."/>
            <person name="Liu Y."/>
            <person name="Wang X."/>
            <person name="Xiang C."/>
            <person name="Varshney R.K."/>
            <person name="Ding H."/>
            <person name="Gao S."/>
            <person name="Zong X."/>
        </authorList>
    </citation>
    <scope>NUCLEOTIDE SEQUENCE [LARGE SCALE GENOMIC DNA]</scope>
    <source>
        <strain evidence="1 2">cv. Zhongwan 6</strain>
    </source>
</reference>
<keyword evidence="2" id="KW-1185">Reference proteome</keyword>
<name>A0A9D4ZXS8_PEA</name>